<dbReference type="PROSITE" id="PS51318">
    <property type="entry name" value="TAT"/>
    <property type="match status" value="1"/>
</dbReference>
<dbReference type="GO" id="GO:0016787">
    <property type="term" value="F:hydrolase activity"/>
    <property type="evidence" value="ECO:0007669"/>
    <property type="project" value="UniProtKB-KW"/>
</dbReference>
<dbReference type="Pfam" id="PF04203">
    <property type="entry name" value="Sortase"/>
    <property type="match status" value="1"/>
</dbReference>
<feature type="region of interest" description="Disordered" evidence="2">
    <location>
        <begin position="28"/>
        <end position="103"/>
    </location>
</feature>
<keyword evidence="5" id="KW-1185">Reference proteome</keyword>
<gene>
    <name evidence="4" type="ORF">BJ976_002247</name>
</gene>
<dbReference type="Gene3D" id="2.40.260.10">
    <property type="entry name" value="Sortase"/>
    <property type="match status" value="1"/>
</dbReference>
<sequence length="250" mass="26075">MSPAAPRRRGRLVASAAALCLLLAGCAGPETTPAAAPAPQPAPGTTSVPATATPSPSVEPSTSASTGSWSREDAVEEYWAEGAETSAAEPEAAAPEDDVLPAAVPTRVRVPSVDIDSPLMELGLQEDGTVEVPPTGEGSPAGWYRNSPTPGERGPAVLLGHVGNAHGRLGVFGRLEELGPGDVVEVDREDGTTAVFTVDRSVSYERADFPKDEVYGNTDDAQLRLITCEDYSAWTGRWEANHVVYARLTG</sequence>
<reference evidence="4 5" key="1">
    <citation type="submission" date="2020-08" db="EMBL/GenBank/DDBJ databases">
        <title>Sequencing the genomes of 1000 actinobacteria strains.</title>
        <authorList>
            <person name="Klenk H.-P."/>
        </authorList>
    </citation>
    <scope>NUCLEOTIDE SEQUENCE [LARGE SCALE GENOMIC DNA]</scope>
    <source>
        <strain evidence="4 5">DSM 19079</strain>
    </source>
</reference>
<protein>
    <submittedName>
        <fullName evidence="4">LPXTG-site transpeptidase (Sortase) family protein</fullName>
    </submittedName>
</protein>
<dbReference type="OrthoDB" id="525039at2"/>
<dbReference type="RefSeq" id="WP_135030452.1">
    <property type="nucleotide sequence ID" value="NZ_BMLA01000007.1"/>
</dbReference>
<dbReference type="Proteomes" id="UP000560081">
    <property type="component" value="Unassembled WGS sequence"/>
</dbReference>
<name>A0A4Y8WZ16_9MICC</name>
<feature type="compositionally biased region" description="Polar residues" evidence="2">
    <location>
        <begin position="59"/>
        <end position="69"/>
    </location>
</feature>
<evidence type="ECO:0000256" key="3">
    <source>
        <dbReference type="SAM" id="SignalP"/>
    </source>
</evidence>
<evidence type="ECO:0000313" key="4">
    <source>
        <dbReference type="EMBL" id="MBB4883896.1"/>
    </source>
</evidence>
<feature type="compositionally biased region" description="Low complexity" evidence="2">
    <location>
        <begin position="80"/>
        <end position="93"/>
    </location>
</feature>
<dbReference type="EMBL" id="JACHMC010000001">
    <property type="protein sequence ID" value="MBB4883896.1"/>
    <property type="molecule type" value="Genomic_DNA"/>
</dbReference>
<dbReference type="InterPro" id="IPR023365">
    <property type="entry name" value="Sortase_dom-sf"/>
</dbReference>
<dbReference type="NCBIfam" id="NF033748">
    <property type="entry name" value="class_F_sortase"/>
    <property type="match status" value="1"/>
</dbReference>
<feature type="signal peptide" evidence="3">
    <location>
        <begin position="1"/>
        <end position="29"/>
    </location>
</feature>
<evidence type="ECO:0000256" key="1">
    <source>
        <dbReference type="ARBA" id="ARBA00022801"/>
    </source>
</evidence>
<comment type="caution">
    <text evidence="4">The sequence shown here is derived from an EMBL/GenBank/DDBJ whole genome shotgun (WGS) entry which is preliminary data.</text>
</comment>
<dbReference type="SUPFAM" id="SSF63817">
    <property type="entry name" value="Sortase"/>
    <property type="match status" value="1"/>
</dbReference>
<dbReference type="PROSITE" id="PS51257">
    <property type="entry name" value="PROKAR_LIPOPROTEIN"/>
    <property type="match status" value="1"/>
</dbReference>
<dbReference type="AlphaFoldDB" id="A0A4Y8WZ16"/>
<keyword evidence="3" id="KW-0732">Signal</keyword>
<feature type="compositionally biased region" description="Low complexity" evidence="2">
    <location>
        <begin position="43"/>
        <end position="58"/>
    </location>
</feature>
<evidence type="ECO:0000256" key="2">
    <source>
        <dbReference type="SAM" id="MobiDB-lite"/>
    </source>
</evidence>
<dbReference type="CDD" id="cd05829">
    <property type="entry name" value="Sortase_F"/>
    <property type="match status" value="1"/>
</dbReference>
<feature type="chain" id="PRO_5039071813" evidence="3">
    <location>
        <begin position="30"/>
        <end position="250"/>
    </location>
</feature>
<dbReference type="InterPro" id="IPR006311">
    <property type="entry name" value="TAT_signal"/>
</dbReference>
<organism evidence="4 5">
    <name type="scientific">Micrococcus flavus</name>
    <dbReference type="NCBI Taxonomy" id="384602"/>
    <lineage>
        <taxon>Bacteria</taxon>
        <taxon>Bacillati</taxon>
        <taxon>Actinomycetota</taxon>
        <taxon>Actinomycetes</taxon>
        <taxon>Micrococcales</taxon>
        <taxon>Micrococcaceae</taxon>
        <taxon>Micrococcus</taxon>
    </lineage>
</organism>
<accession>A0A4Y8WZ16</accession>
<evidence type="ECO:0000313" key="5">
    <source>
        <dbReference type="Proteomes" id="UP000560081"/>
    </source>
</evidence>
<proteinExistence type="predicted"/>
<dbReference type="InterPro" id="IPR005754">
    <property type="entry name" value="Sortase"/>
</dbReference>
<dbReference type="InterPro" id="IPR042001">
    <property type="entry name" value="Sortase_F"/>
</dbReference>
<keyword evidence="1" id="KW-0378">Hydrolase</keyword>